<dbReference type="Proteomes" id="UP001249851">
    <property type="component" value="Unassembled WGS sequence"/>
</dbReference>
<keyword evidence="6 7" id="KW-0472">Membrane</keyword>
<feature type="domain" description="PA" evidence="8">
    <location>
        <begin position="107"/>
        <end position="187"/>
    </location>
</feature>
<dbReference type="EMBL" id="JARQWQ010000020">
    <property type="protein sequence ID" value="KAK2565277.1"/>
    <property type="molecule type" value="Genomic_DNA"/>
</dbReference>
<dbReference type="GO" id="GO:0005765">
    <property type="term" value="C:lysosomal membrane"/>
    <property type="evidence" value="ECO:0007669"/>
    <property type="project" value="TreeGrafter"/>
</dbReference>
<name>A0AAD9V8X3_ACRCE</name>
<evidence type="ECO:0000256" key="2">
    <source>
        <dbReference type="ARBA" id="ARBA00006859"/>
    </source>
</evidence>
<evidence type="ECO:0000256" key="7">
    <source>
        <dbReference type="SAM" id="Phobius"/>
    </source>
</evidence>
<protein>
    <submittedName>
        <fullName evidence="9">Signal peptide peptidase-like 2B</fullName>
    </submittedName>
</protein>
<evidence type="ECO:0000259" key="8">
    <source>
        <dbReference type="Pfam" id="PF02225"/>
    </source>
</evidence>
<feature type="non-terminal residue" evidence="9">
    <location>
        <position position="1"/>
    </location>
</feature>
<evidence type="ECO:0000256" key="4">
    <source>
        <dbReference type="ARBA" id="ARBA00022801"/>
    </source>
</evidence>
<reference evidence="9" key="2">
    <citation type="journal article" date="2023" name="Science">
        <title>Genomic signatures of disease resistance in endangered staghorn corals.</title>
        <authorList>
            <person name="Vollmer S.V."/>
            <person name="Selwyn J.D."/>
            <person name="Despard B.A."/>
            <person name="Roesel C.L."/>
        </authorList>
    </citation>
    <scope>NUCLEOTIDE SEQUENCE</scope>
    <source>
        <strain evidence="9">K2</strain>
    </source>
</reference>
<dbReference type="GO" id="GO:0042500">
    <property type="term" value="F:aspartic endopeptidase activity, intramembrane cleaving"/>
    <property type="evidence" value="ECO:0007669"/>
    <property type="project" value="InterPro"/>
</dbReference>
<comment type="caution">
    <text evidence="9">The sequence shown here is derived from an EMBL/GenBank/DDBJ whole genome shotgun (WGS) entry which is preliminary data.</text>
</comment>
<dbReference type="SMART" id="SM00730">
    <property type="entry name" value="PSN"/>
    <property type="match status" value="1"/>
</dbReference>
<feature type="transmembrane region" description="Helical" evidence="7">
    <location>
        <begin position="336"/>
        <end position="353"/>
    </location>
</feature>
<comment type="subcellular location">
    <subcellularLocation>
        <location evidence="1">Endomembrane system</location>
        <topology evidence="1">Multi-pass membrane protein</topology>
    </subcellularLocation>
</comment>
<dbReference type="InterPro" id="IPR007369">
    <property type="entry name" value="Peptidase_A22B_SPP"/>
</dbReference>
<dbReference type="Pfam" id="PF04258">
    <property type="entry name" value="Peptidase_A22B"/>
    <property type="match status" value="2"/>
</dbReference>
<evidence type="ECO:0000256" key="6">
    <source>
        <dbReference type="ARBA" id="ARBA00023136"/>
    </source>
</evidence>
<reference evidence="9" key="1">
    <citation type="journal article" date="2023" name="G3 (Bethesda)">
        <title>Whole genome assembly and annotation of the endangered Caribbean coral Acropora cervicornis.</title>
        <authorList>
            <person name="Selwyn J.D."/>
            <person name="Vollmer S.V."/>
        </authorList>
    </citation>
    <scope>NUCLEOTIDE SEQUENCE</scope>
    <source>
        <strain evidence="9">K2</strain>
    </source>
</reference>
<dbReference type="GO" id="GO:0098553">
    <property type="term" value="C:lumenal side of endoplasmic reticulum membrane"/>
    <property type="evidence" value="ECO:0007669"/>
    <property type="project" value="TreeGrafter"/>
</dbReference>
<comment type="similarity">
    <text evidence="2">Belongs to the peptidase A22B family.</text>
</comment>
<keyword evidence="4" id="KW-0378">Hydrolase</keyword>
<feature type="transmembrane region" description="Helical" evidence="7">
    <location>
        <begin position="446"/>
        <end position="463"/>
    </location>
</feature>
<dbReference type="InterPro" id="IPR003137">
    <property type="entry name" value="PA_domain"/>
</dbReference>
<organism evidence="9 10">
    <name type="scientific">Acropora cervicornis</name>
    <name type="common">Staghorn coral</name>
    <dbReference type="NCBI Taxonomy" id="6130"/>
    <lineage>
        <taxon>Eukaryota</taxon>
        <taxon>Metazoa</taxon>
        <taxon>Cnidaria</taxon>
        <taxon>Anthozoa</taxon>
        <taxon>Hexacorallia</taxon>
        <taxon>Scleractinia</taxon>
        <taxon>Astrocoeniina</taxon>
        <taxon>Acroporidae</taxon>
        <taxon>Acropora</taxon>
    </lineage>
</organism>
<dbReference type="Gene3D" id="3.50.30.30">
    <property type="match status" value="1"/>
</dbReference>
<feature type="transmembrane region" description="Helical" evidence="7">
    <location>
        <begin position="365"/>
        <end position="385"/>
    </location>
</feature>
<feature type="transmembrane region" description="Helical" evidence="7">
    <location>
        <begin position="417"/>
        <end position="440"/>
    </location>
</feature>
<dbReference type="Pfam" id="PF02225">
    <property type="entry name" value="PA"/>
    <property type="match status" value="1"/>
</dbReference>
<dbReference type="AlphaFoldDB" id="A0AAD9V8X3"/>
<accession>A0AAD9V8X3</accession>
<keyword evidence="3 7" id="KW-0812">Transmembrane</keyword>
<dbReference type="PANTHER" id="PTHR12174">
    <property type="entry name" value="SIGNAL PEPTIDE PEPTIDASE"/>
    <property type="match status" value="1"/>
</dbReference>
<evidence type="ECO:0000256" key="5">
    <source>
        <dbReference type="ARBA" id="ARBA00022989"/>
    </source>
</evidence>
<dbReference type="GO" id="GO:0098554">
    <property type="term" value="C:cytoplasmic side of endoplasmic reticulum membrane"/>
    <property type="evidence" value="ECO:0007669"/>
    <property type="project" value="TreeGrafter"/>
</dbReference>
<evidence type="ECO:0000256" key="1">
    <source>
        <dbReference type="ARBA" id="ARBA00004127"/>
    </source>
</evidence>
<feature type="transmembrane region" description="Helical" evidence="7">
    <location>
        <begin position="274"/>
        <end position="294"/>
    </location>
</feature>
<keyword evidence="10" id="KW-1185">Reference proteome</keyword>
<gene>
    <name evidence="9" type="ORF">P5673_011233</name>
</gene>
<sequence length="519" mass="58196">CRIKDDTNVPDRLSRLNSIVANREWRRILLRTKFRDFTVKGKMEETGKVMMLLLVFISFVTQGHGKDTVNYGVLHVEGTKGSQDFCITYTLKWSGKSLPVQLDLTPKYPLVEAKPPLLCMQAQDPSEMFRAAVAINRGNCTLLHKGIYAQDSGAKEVIIVSNDTLFTPDGNPTNNFSIPMAVISHDDWMAFKKKEFGEEVHVQMYAPPTASIDGNLAILWMLAVCTVAIGAYWAGISNKNALRVALQGSNAASGNSQNNTKQEDEDASLEVTPWMVVIFVILICGTLLLLFYFYNYLVCKIPLSFIKNPPQIRIVFLVVFSLAISVWWGIERNKSYAWVLQDILGISFCISLIKNIRLPNLKVCTILLLLLLIYDIFFVFITPLFSAGKSVMVEVATALYIGFCHTFDIVSKTPHKIYFLATTIAYGMGLLITFGMLFVMEKGQPALLYLVPCTLGTGYAIGWKRGDIKRLWTGQMVLHNSGERDDSGEDEIFSRGSNEDFSAIRGSEQETQRLINHED</sequence>
<evidence type="ECO:0000313" key="10">
    <source>
        <dbReference type="Proteomes" id="UP001249851"/>
    </source>
</evidence>
<dbReference type="GO" id="GO:0033619">
    <property type="term" value="P:membrane protein proteolysis"/>
    <property type="evidence" value="ECO:0007669"/>
    <property type="project" value="TreeGrafter"/>
</dbReference>
<evidence type="ECO:0000256" key="3">
    <source>
        <dbReference type="ARBA" id="ARBA00022692"/>
    </source>
</evidence>
<proteinExistence type="inferred from homology"/>
<keyword evidence="5 7" id="KW-1133">Transmembrane helix</keyword>
<dbReference type="PANTHER" id="PTHR12174:SF103">
    <property type="entry name" value="INTRAMEMBRANE PROTEASE (IMPAS) FAMILY"/>
    <property type="match status" value="1"/>
</dbReference>
<feature type="transmembrane region" description="Helical" evidence="7">
    <location>
        <begin position="216"/>
        <end position="236"/>
    </location>
</feature>
<feature type="transmembrane region" description="Helical" evidence="7">
    <location>
        <begin position="314"/>
        <end position="330"/>
    </location>
</feature>
<evidence type="ECO:0000313" key="9">
    <source>
        <dbReference type="EMBL" id="KAK2565277.1"/>
    </source>
</evidence>
<dbReference type="GO" id="GO:0030660">
    <property type="term" value="C:Golgi-associated vesicle membrane"/>
    <property type="evidence" value="ECO:0007669"/>
    <property type="project" value="TreeGrafter"/>
</dbReference>
<dbReference type="InterPro" id="IPR006639">
    <property type="entry name" value="Preselin/SPP"/>
</dbReference>